<comment type="caution">
    <text evidence="9">The sequence shown here is derived from an EMBL/GenBank/DDBJ whole genome shotgun (WGS) entry which is preliminary data.</text>
</comment>
<keyword evidence="4" id="KW-0479">Metal-binding</keyword>
<dbReference type="PROSITE" id="PS00759">
    <property type="entry name" value="ARGE_DAPE_CPG2_2"/>
    <property type="match status" value="1"/>
</dbReference>
<dbReference type="EC" id="3.5.1.18" evidence="9"/>
<evidence type="ECO:0000256" key="2">
    <source>
        <dbReference type="ARBA" id="ARBA00006247"/>
    </source>
</evidence>
<dbReference type="Gene3D" id="3.30.70.360">
    <property type="match status" value="2"/>
</dbReference>
<sequence length="459" mass="50143">MFKEFIETAKQDMVQSLQELLQIPSVEEAPLPDQPFGAGPARALAYMLNLAQQEGFAVKNVDGYAGHVEYGEGDEYVAVVSHLDVVPAGSNWTYPPFGAEIHDGLIYARGAIDDKGPAMSTLWALIALKRLGMKPRRKIRLIFGLDEESGWECMAHYFAKEPAPLGGFTPDADFPLIYAEKGTLTLRIAIHADTDSMNPRVVAFEGGQRTNMVPDHAYAVVECHSETAAAEWEQKVYKYARQHQLDVEVNVSGSRIQIVTHGVSAHGSEPDRGVNAIVKLACVLSGQSVSNASMWRSIAVQDTKGGALGLECSDDITGALTSNLGRAYLDGDQYVFLFNIRYPLNVTKEELLARCQEYVSDKWRVTGEGGLAPLHVPLDSPVVKTLLKVYAEHTGAPADPITIGGATYARAIPNAVAFGALFPGQPDLAHQKDECWALEDYFRCIEIYAHAMFELANTL</sequence>
<keyword evidence="6" id="KW-0862">Zinc</keyword>
<evidence type="ECO:0000256" key="3">
    <source>
        <dbReference type="ARBA" id="ARBA00022670"/>
    </source>
</evidence>
<keyword evidence="8" id="KW-0482">Metalloprotease</keyword>
<dbReference type="PANTHER" id="PTHR43808:SF31">
    <property type="entry name" value="N-ACETYL-L-CITRULLINE DEACETYLASE"/>
    <property type="match status" value="1"/>
</dbReference>
<dbReference type="Pfam" id="PF01546">
    <property type="entry name" value="Peptidase_M20"/>
    <property type="match status" value="1"/>
</dbReference>
<gene>
    <name evidence="9" type="ORF">J2S03_000276</name>
</gene>
<evidence type="ECO:0000256" key="7">
    <source>
        <dbReference type="ARBA" id="ARBA00022997"/>
    </source>
</evidence>
<evidence type="ECO:0000256" key="8">
    <source>
        <dbReference type="ARBA" id="ARBA00023049"/>
    </source>
</evidence>
<keyword evidence="5 9" id="KW-0378">Hydrolase</keyword>
<dbReference type="NCBIfam" id="TIGR01887">
    <property type="entry name" value="dipeptidaselike"/>
    <property type="match status" value="1"/>
</dbReference>
<evidence type="ECO:0000313" key="10">
    <source>
        <dbReference type="Proteomes" id="UP001232973"/>
    </source>
</evidence>
<dbReference type="PROSITE" id="PS00758">
    <property type="entry name" value="ARGE_DAPE_CPG2_1"/>
    <property type="match status" value="1"/>
</dbReference>
<evidence type="ECO:0000313" key="9">
    <source>
        <dbReference type="EMBL" id="MDQ0188472.1"/>
    </source>
</evidence>
<protein>
    <submittedName>
        <fullName evidence="9">Succinyl-diaminopimelate desuccinylase</fullName>
        <ecNumber evidence="9">3.5.1.18</ecNumber>
    </submittedName>
</protein>
<organism evidence="9 10">
    <name type="scientific">Alicyclobacillus cycloheptanicus</name>
    <dbReference type="NCBI Taxonomy" id="1457"/>
    <lineage>
        <taxon>Bacteria</taxon>
        <taxon>Bacillati</taxon>
        <taxon>Bacillota</taxon>
        <taxon>Bacilli</taxon>
        <taxon>Bacillales</taxon>
        <taxon>Alicyclobacillaceae</taxon>
        <taxon>Alicyclobacillus</taxon>
    </lineage>
</organism>
<dbReference type="InterPro" id="IPR050072">
    <property type="entry name" value="Peptidase_M20A"/>
</dbReference>
<dbReference type="Proteomes" id="UP001232973">
    <property type="component" value="Unassembled WGS sequence"/>
</dbReference>
<keyword evidence="3" id="KW-0645">Protease</keyword>
<reference evidence="9 10" key="1">
    <citation type="submission" date="2023-07" db="EMBL/GenBank/DDBJ databases">
        <title>Genomic Encyclopedia of Type Strains, Phase IV (KMG-IV): sequencing the most valuable type-strain genomes for metagenomic binning, comparative biology and taxonomic classification.</title>
        <authorList>
            <person name="Goeker M."/>
        </authorList>
    </citation>
    <scope>NUCLEOTIDE SEQUENCE [LARGE SCALE GENOMIC DNA]</scope>
    <source>
        <strain evidence="9 10">DSM 4006</strain>
    </source>
</reference>
<evidence type="ECO:0000256" key="6">
    <source>
        <dbReference type="ARBA" id="ARBA00022833"/>
    </source>
</evidence>
<dbReference type="InterPro" id="IPR036264">
    <property type="entry name" value="Bact_exopeptidase_dim_dom"/>
</dbReference>
<dbReference type="PANTHER" id="PTHR43808">
    <property type="entry name" value="ACETYLORNITHINE DEACETYLASE"/>
    <property type="match status" value="1"/>
</dbReference>
<comment type="similarity">
    <text evidence="2">Belongs to the peptidase M20A family.</text>
</comment>
<accession>A0ABT9XDV4</accession>
<dbReference type="GO" id="GO:0009014">
    <property type="term" value="F:succinyl-diaminopimelate desuccinylase activity"/>
    <property type="evidence" value="ECO:0007669"/>
    <property type="project" value="UniProtKB-EC"/>
</dbReference>
<dbReference type="CDD" id="cd03888">
    <property type="entry name" value="M20_PepV"/>
    <property type="match status" value="1"/>
</dbReference>
<evidence type="ECO:0000256" key="5">
    <source>
        <dbReference type="ARBA" id="ARBA00022801"/>
    </source>
</evidence>
<dbReference type="InterPro" id="IPR002933">
    <property type="entry name" value="Peptidase_M20"/>
</dbReference>
<dbReference type="EMBL" id="JAUSTP010000001">
    <property type="protein sequence ID" value="MDQ0188472.1"/>
    <property type="molecule type" value="Genomic_DNA"/>
</dbReference>
<evidence type="ECO:0000256" key="1">
    <source>
        <dbReference type="ARBA" id="ARBA00001947"/>
    </source>
</evidence>
<evidence type="ECO:0000256" key="4">
    <source>
        <dbReference type="ARBA" id="ARBA00022723"/>
    </source>
</evidence>
<dbReference type="Gene3D" id="3.40.630.10">
    <property type="entry name" value="Zn peptidases"/>
    <property type="match status" value="1"/>
</dbReference>
<dbReference type="SUPFAM" id="SSF55031">
    <property type="entry name" value="Bacterial exopeptidase dimerisation domain"/>
    <property type="match status" value="1"/>
</dbReference>
<dbReference type="SUPFAM" id="SSF53187">
    <property type="entry name" value="Zn-dependent exopeptidases"/>
    <property type="match status" value="1"/>
</dbReference>
<name>A0ABT9XDV4_9BACL</name>
<keyword evidence="7" id="KW-0224">Dipeptidase</keyword>
<keyword evidence="10" id="KW-1185">Reference proteome</keyword>
<comment type="cofactor">
    <cofactor evidence="1">
        <name>Zn(2+)</name>
        <dbReference type="ChEBI" id="CHEBI:29105"/>
    </cofactor>
</comment>
<dbReference type="InterPro" id="IPR010964">
    <property type="entry name" value="M20A_pepV-rel"/>
</dbReference>
<dbReference type="NCBIfam" id="NF005591">
    <property type="entry name" value="PRK07318.1"/>
    <property type="match status" value="1"/>
</dbReference>
<dbReference type="RefSeq" id="WP_274455874.1">
    <property type="nucleotide sequence ID" value="NZ_CP067097.1"/>
</dbReference>
<dbReference type="InterPro" id="IPR001261">
    <property type="entry name" value="ArgE/DapE_CS"/>
</dbReference>
<proteinExistence type="inferred from homology"/>